<sequence>KEFDEMQRRARSPSRTRSKSIEPDKVFTDEERVFFETRQSPIKGSLHDVLFLFSQVHFAALERSSKRSRILDFFRGRGRPSEQVDHNSNGHDQSHLSFIDKTSMK</sequence>
<feature type="region of interest" description="Disordered" evidence="1">
    <location>
        <begin position="77"/>
        <end position="105"/>
    </location>
</feature>
<evidence type="ECO:0000313" key="2">
    <source>
        <dbReference type="EMBL" id="CAF4409620.1"/>
    </source>
</evidence>
<evidence type="ECO:0000256" key="1">
    <source>
        <dbReference type="SAM" id="MobiDB-lite"/>
    </source>
</evidence>
<evidence type="ECO:0000313" key="3">
    <source>
        <dbReference type="Proteomes" id="UP000663868"/>
    </source>
</evidence>
<feature type="non-terminal residue" evidence="2">
    <location>
        <position position="1"/>
    </location>
</feature>
<dbReference type="Proteomes" id="UP000663868">
    <property type="component" value="Unassembled WGS sequence"/>
</dbReference>
<gene>
    <name evidence="2" type="ORF">KXQ929_LOCUS51508</name>
</gene>
<proteinExistence type="predicted"/>
<protein>
    <submittedName>
        <fullName evidence="2">Uncharacterized protein</fullName>
    </submittedName>
</protein>
<reference evidence="2" key="1">
    <citation type="submission" date="2021-02" db="EMBL/GenBank/DDBJ databases">
        <authorList>
            <person name="Nowell W R."/>
        </authorList>
    </citation>
    <scope>NUCLEOTIDE SEQUENCE</scope>
</reference>
<name>A0A820PMS3_9BILA</name>
<organism evidence="2 3">
    <name type="scientific">Adineta steineri</name>
    <dbReference type="NCBI Taxonomy" id="433720"/>
    <lineage>
        <taxon>Eukaryota</taxon>
        <taxon>Metazoa</taxon>
        <taxon>Spiralia</taxon>
        <taxon>Gnathifera</taxon>
        <taxon>Rotifera</taxon>
        <taxon>Eurotatoria</taxon>
        <taxon>Bdelloidea</taxon>
        <taxon>Adinetida</taxon>
        <taxon>Adinetidae</taxon>
        <taxon>Adineta</taxon>
    </lineage>
</organism>
<feature type="compositionally biased region" description="Basic residues" evidence="1">
    <location>
        <begin position="9"/>
        <end position="18"/>
    </location>
</feature>
<accession>A0A820PMS3</accession>
<dbReference type="AlphaFoldDB" id="A0A820PMS3"/>
<comment type="caution">
    <text evidence="2">The sequence shown here is derived from an EMBL/GenBank/DDBJ whole genome shotgun (WGS) entry which is preliminary data.</text>
</comment>
<dbReference type="EMBL" id="CAJOBB010025591">
    <property type="protein sequence ID" value="CAF4409620.1"/>
    <property type="molecule type" value="Genomic_DNA"/>
</dbReference>
<feature type="region of interest" description="Disordered" evidence="1">
    <location>
        <begin position="1"/>
        <end position="23"/>
    </location>
</feature>
<feature type="compositionally biased region" description="Basic and acidic residues" evidence="1">
    <location>
        <begin position="77"/>
        <end position="94"/>
    </location>
</feature>